<comment type="caution">
    <text evidence="7">The sequence shown here is derived from an EMBL/GenBank/DDBJ whole genome shotgun (WGS) entry which is preliminary data.</text>
</comment>
<dbReference type="InterPro" id="IPR013189">
    <property type="entry name" value="Glyco_hydro_32_C"/>
</dbReference>
<comment type="similarity">
    <text evidence="1 4">Belongs to the glycosyl hydrolase 32 family.</text>
</comment>
<sequence>MNALLALLIVFVLQGVGFAQSEPYRPQVHFSPREHWTNDPNGLVYFEGEYHLFYQYNPQGDVWGHMSWGHAVSKDLLHWQELPVALPEHGGEMIFTGSVVVDERNSSGLCAGGTPCMVAVYTGHHIIGGDSKRYTQDQNLAVSQDRGRTWSFYKGNPVLDLHMKEFRDPSVTWNEPRKAWLMAVALPDDHVVAMYSSPDLKKWEKISSFGPAGDVAGQWECPDLLKVPVEGSAESVWALKVGLNPGGLQGGSGEQYFIGTFDGTSFKRLPSQQENGWTDWGKDSYCAISYNHLPAGEKPVLLGWMSNWEYAAEVPTKPWRGQMTLPRRLSARLVEGKYVLVQQPVVEALHGAELKDASAAVATPVEYRVSLQPDKAGSAGVRVRYDATHWVDVGFDVKRGVMFVDRSHSSVPVAKGFAVRTEAKMLRSLPLDLDVIVDASSVEVFAQQGAIAMTNLVYPPSGQVALEPLGAEVKMRARGWTLRK</sequence>
<dbReference type="CDD" id="cd18622">
    <property type="entry name" value="GH32_Inu-like"/>
    <property type="match status" value="1"/>
</dbReference>
<reference evidence="8" key="1">
    <citation type="journal article" date="2019" name="Int. J. Syst. Evol. Microbiol.">
        <title>The Global Catalogue of Microorganisms (GCM) 10K type strain sequencing project: providing services to taxonomists for standard genome sequencing and annotation.</title>
        <authorList>
            <consortium name="The Broad Institute Genomics Platform"/>
            <consortium name="The Broad Institute Genome Sequencing Center for Infectious Disease"/>
            <person name="Wu L."/>
            <person name="Ma J."/>
        </authorList>
    </citation>
    <scope>NUCLEOTIDE SEQUENCE [LARGE SCALE GENOMIC DNA]</scope>
    <source>
        <strain evidence="8">CGMCC 1.16026</strain>
    </source>
</reference>
<dbReference type="Gene3D" id="2.115.10.20">
    <property type="entry name" value="Glycosyl hydrolase domain, family 43"/>
    <property type="match status" value="1"/>
</dbReference>
<dbReference type="Pfam" id="PF08244">
    <property type="entry name" value="Glyco_hydro_32C"/>
    <property type="match status" value="1"/>
</dbReference>
<evidence type="ECO:0000256" key="1">
    <source>
        <dbReference type="ARBA" id="ARBA00009902"/>
    </source>
</evidence>
<accession>A0ABW1Z5U6</accession>
<keyword evidence="2 4" id="KW-0378">Hydrolase</keyword>
<dbReference type="RefSeq" id="WP_263372458.1">
    <property type="nucleotide sequence ID" value="NZ_JAGSYD010000005.1"/>
</dbReference>
<feature type="domain" description="Glycosyl hydrolase family 32 N-terminal" evidence="5">
    <location>
        <begin position="29"/>
        <end position="344"/>
    </location>
</feature>
<evidence type="ECO:0000259" key="6">
    <source>
        <dbReference type="Pfam" id="PF08244"/>
    </source>
</evidence>
<evidence type="ECO:0000256" key="3">
    <source>
        <dbReference type="ARBA" id="ARBA00023295"/>
    </source>
</evidence>
<dbReference type="InterPro" id="IPR013148">
    <property type="entry name" value="Glyco_hydro_32_N"/>
</dbReference>
<protein>
    <submittedName>
        <fullName evidence="7">Glycoside hydrolase family 32 protein</fullName>
    </submittedName>
</protein>
<dbReference type="SUPFAM" id="SSF75005">
    <property type="entry name" value="Arabinanase/levansucrase/invertase"/>
    <property type="match status" value="1"/>
</dbReference>
<dbReference type="GO" id="GO:0016787">
    <property type="term" value="F:hydrolase activity"/>
    <property type="evidence" value="ECO:0007669"/>
    <property type="project" value="UniProtKB-KW"/>
</dbReference>
<name>A0ABW1Z5U6_9BACT</name>
<keyword evidence="3 4" id="KW-0326">Glycosidase</keyword>
<dbReference type="InterPro" id="IPR023296">
    <property type="entry name" value="Glyco_hydro_beta-prop_sf"/>
</dbReference>
<dbReference type="EMBL" id="JBHSWI010000001">
    <property type="protein sequence ID" value="MFC6644526.1"/>
    <property type="molecule type" value="Genomic_DNA"/>
</dbReference>
<dbReference type="Pfam" id="PF00251">
    <property type="entry name" value="Glyco_hydro_32N"/>
    <property type="match status" value="1"/>
</dbReference>
<organism evidence="7 8">
    <name type="scientific">Granulicella cerasi</name>
    <dbReference type="NCBI Taxonomy" id="741063"/>
    <lineage>
        <taxon>Bacteria</taxon>
        <taxon>Pseudomonadati</taxon>
        <taxon>Acidobacteriota</taxon>
        <taxon>Terriglobia</taxon>
        <taxon>Terriglobales</taxon>
        <taxon>Acidobacteriaceae</taxon>
        <taxon>Granulicella</taxon>
    </lineage>
</organism>
<evidence type="ECO:0000259" key="5">
    <source>
        <dbReference type="Pfam" id="PF00251"/>
    </source>
</evidence>
<dbReference type="SMART" id="SM00640">
    <property type="entry name" value="Glyco_32"/>
    <property type="match status" value="1"/>
</dbReference>
<evidence type="ECO:0000313" key="8">
    <source>
        <dbReference type="Proteomes" id="UP001596391"/>
    </source>
</evidence>
<gene>
    <name evidence="7" type="ORF">ACFQBQ_02760</name>
</gene>
<dbReference type="InterPro" id="IPR001362">
    <property type="entry name" value="Glyco_hydro_32"/>
</dbReference>
<evidence type="ECO:0000256" key="2">
    <source>
        <dbReference type="ARBA" id="ARBA00022801"/>
    </source>
</evidence>
<dbReference type="SUPFAM" id="SSF49899">
    <property type="entry name" value="Concanavalin A-like lectins/glucanases"/>
    <property type="match status" value="1"/>
</dbReference>
<feature type="domain" description="Glycosyl hydrolase family 32 C-terminal" evidence="6">
    <location>
        <begin position="363"/>
        <end position="462"/>
    </location>
</feature>
<dbReference type="Proteomes" id="UP001596391">
    <property type="component" value="Unassembled WGS sequence"/>
</dbReference>
<proteinExistence type="inferred from homology"/>
<dbReference type="Gene3D" id="2.60.120.560">
    <property type="entry name" value="Exo-inulinase, domain 1"/>
    <property type="match status" value="1"/>
</dbReference>
<keyword evidence="8" id="KW-1185">Reference proteome</keyword>
<dbReference type="PANTHER" id="PTHR42800">
    <property type="entry name" value="EXOINULINASE INUD (AFU_ORTHOLOGUE AFUA_5G00480)"/>
    <property type="match status" value="1"/>
</dbReference>
<evidence type="ECO:0000256" key="4">
    <source>
        <dbReference type="RuleBase" id="RU362110"/>
    </source>
</evidence>
<dbReference type="InterPro" id="IPR013320">
    <property type="entry name" value="ConA-like_dom_sf"/>
</dbReference>
<evidence type="ECO:0000313" key="7">
    <source>
        <dbReference type="EMBL" id="MFC6644526.1"/>
    </source>
</evidence>
<dbReference type="PANTHER" id="PTHR42800:SF1">
    <property type="entry name" value="EXOINULINASE INUD (AFU_ORTHOLOGUE AFUA_5G00480)"/>
    <property type="match status" value="1"/>
</dbReference>